<dbReference type="SUPFAM" id="SSF54637">
    <property type="entry name" value="Thioesterase/thiol ester dehydrase-isomerase"/>
    <property type="match status" value="2"/>
</dbReference>
<dbReference type="Pfam" id="PF20789">
    <property type="entry name" value="4HBT_3C"/>
    <property type="match status" value="1"/>
</dbReference>
<dbReference type="GO" id="GO:0047617">
    <property type="term" value="F:fatty acyl-CoA hydrolase activity"/>
    <property type="evidence" value="ECO:0007669"/>
    <property type="project" value="InterPro"/>
</dbReference>
<dbReference type="InterPro" id="IPR029069">
    <property type="entry name" value="HotDog_dom_sf"/>
</dbReference>
<evidence type="ECO:0000259" key="3">
    <source>
        <dbReference type="Pfam" id="PF13622"/>
    </source>
</evidence>
<comment type="caution">
    <text evidence="5">The sequence shown here is derived from an EMBL/GenBank/DDBJ whole genome shotgun (WGS) entry which is preliminary data.</text>
</comment>
<accession>A0A841IUT0</accession>
<feature type="domain" description="Acyl-CoA thioesterase-like C-terminal" evidence="4">
    <location>
        <begin position="164"/>
        <end position="290"/>
    </location>
</feature>
<evidence type="ECO:0000259" key="4">
    <source>
        <dbReference type="Pfam" id="PF20789"/>
    </source>
</evidence>
<dbReference type="EC" id="3.1.2.-" evidence="5"/>
<reference evidence="5 6" key="1">
    <citation type="submission" date="2020-08" db="EMBL/GenBank/DDBJ databases">
        <title>Genomic Encyclopedia of Type Strains, Phase IV (KMG-IV): sequencing the most valuable type-strain genomes for metagenomic binning, comparative biology and taxonomic classification.</title>
        <authorList>
            <person name="Goeker M."/>
        </authorList>
    </citation>
    <scope>NUCLEOTIDE SEQUENCE [LARGE SCALE GENOMIC DNA]</scope>
    <source>
        <strain evidence="5 6">DSM 102255</strain>
    </source>
</reference>
<dbReference type="CDD" id="cd03444">
    <property type="entry name" value="Thioesterase_II_repeat1"/>
    <property type="match status" value="1"/>
</dbReference>
<evidence type="ECO:0000256" key="1">
    <source>
        <dbReference type="ARBA" id="ARBA00006538"/>
    </source>
</evidence>
<dbReference type="Pfam" id="PF13622">
    <property type="entry name" value="4HBT_3"/>
    <property type="match status" value="1"/>
</dbReference>
<dbReference type="Gene3D" id="2.40.160.210">
    <property type="entry name" value="Acyl-CoA thioesterase, double hotdog domain"/>
    <property type="match status" value="1"/>
</dbReference>
<evidence type="ECO:0000313" key="6">
    <source>
        <dbReference type="Proteomes" id="UP000552700"/>
    </source>
</evidence>
<dbReference type="PANTHER" id="PTHR11066:SF34">
    <property type="entry name" value="ACYL-COENZYME A THIOESTERASE 8"/>
    <property type="match status" value="1"/>
</dbReference>
<proteinExistence type="inferred from homology"/>
<dbReference type="InterPro" id="IPR049450">
    <property type="entry name" value="ACOT8-like_C"/>
</dbReference>
<organism evidence="5 6">
    <name type="scientific">Sphingobium subterraneum</name>
    <dbReference type="NCBI Taxonomy" id="627688"/>
    <lineage>
        <taxon>Bacteria</taxon>
        <taxon>Pseudomonadati</taxon>
        <taxon>Pseudomonadota</taxon>
        <taxon>Alphaproteobacteria</taxon>
        <taxon>Sphingomonadales</taxon>
        <taxon>Sphingomonadaceae</taxon>
        <taxon>Sphingobium</taxon>
    </lineage>
</organism>
<sequence>MTSEYGDSQPVQDDRTDREKVDSLLTLLDVRHVDKMRFVGARKIGGIGRVFGGQVIAQALMAAAKTVAEDRSVHSLHAYFLRPGSEDHEIEYRVEADFDGRSFSNRRVVAIQQDRPIFNLAASFHRMERGPEHWHAIPDVKPPELGAPLDTMKIAGDPEATHMARVAARVLAAFDIRPVRLPGGNLTEQLGFWFRTRASLDCSQAMHRVIVSFVTDISLLSSASMRHRDVPMQHASIDHALWFHEDMRADEWMLYTTESPRAGGGRGLGRGMIFNREGRLIVSSAQEGMMRIVERKE</sequence>
<dbReference type="Proteomes" id="UP000552700">
    <property type="component" value="Unassembled WGS sequence"/>
</dbReference>
<comment type="similarity">
    <text evidence="1">Belongs to the C/M/P thioester hydrolase family.</text>
</comment>
<dbReference type="AlphaFoldDB" id="A0A841IUT0"/>
<dbReference type="CDD" id="cd03445">
    <property type="entry name" value="Thioesterase_II_repeat2"/>
    <property type="match status" value="1"/>
</dbReference>
<name>A0A841IUT0_9SPHN</name>
<dbReference type="GO" id="GO:0006637">
    <property type="term" value="P:acyl-CoA metabolic process"/>
    <property type="evidence" value="ECO:0007669"/>
    <property type="project" value="InterPro"/>
</dbReference>
<dbReference type="InterPro" id="IPR049449">
    <property type="entry name" value="TesB_ACOT8-like_N"/>
</dbReference>
<dbReference type="InterPro" id="IPR003703">
    <property type="entry name" value="Acyl_CoA_thio"/>
</dbReference>
<evidence type="ECO:0000313" key="5">
    <source>
        <dbReference type="EMBL" id="MBB6122433.1"/>
    </source>
</evidence>
<dbReference type="EMBL" id="JACIJP010000001">
    <property type="protein sequence ID" value="MBB6122433.1"/>
    <property type="molecule type" value="Genomic_DNA"/>
</dbReference>
<dbReference type="GO" id="GO:0009062">
    <property type="term" value="P:fatty acid catabolic process"/>
    <property type="evidence" value="ECO:0007669"/>
    <property type="project" value="TreeGrafter"/>
</dbReference>
<dbReference type="PANTHER" id="PTHR11066">
    <property type="entry name" value="ACYL-COA THIOESTERASE"/>
    <property type="match status" value="1"/>
</dbReference>
<feature type="domain" description="Acyl-CoA thioesterase-like N-terminal HotDog" evidence="3">
    <location>
        <begin position="46"/>
        <end position="125"/>
    </location>
</feature>
<keyword evidence="6" id="KW-1185">Reference proteome</keyword>
<dbReference type="RefSeq" id="WP_184076567.1">
    <property type="nucleotide sequence ID" value="NZ_JACIJP010000001.1"/>
</dbReference>
<protein>
    <submittedName>
        <fullName evidence="5">Acyl-CoA thioesterase-2</fullName>
        <ecNumber evidence="5">3.1.2.-</ecNumber>
    </submittedName>
</protein>
<keyword evidence="2 5" id="KW-0378">Hydrolase</keyword>
<dbReference type="InterPro" id="IPR042171">
    <property type="entry name" value="Acyl-CoA_hotdog"/>
</dbReference>
<gene>
    <name evidence="5" type="ORF">FHS92_000140</name>
</gene>
<evidence type="ECO:0000256" key="2">
    <source>
        <dbReference type="ARBA" id="ARBA00022801"/>
    </source>
</evidence>